<protein>
    <recommendedName>
        <fullName evidence="4">DUF4105 domain-containing protein</fullName>
    </recommendedName>
</protein>
<proteinExistence type="predicted"/>
<evidence type="ECO:0000313" key="3">
    <source>
        <dbReference type="Proteomes" id="UP001595887"/>
    </source>
</evidence>
<organism evidence="2 3">
    <name type="scientific">Sphingorhabdus arenilitoris</name>
    <dbReference type="NCBI Taxonomy" id="1490041"/>
    <lineage>
        <taxon>Bacteria</taxon>
        <taxon>Pseudomonadati</taxon>
        <taxon>Pseudomonadota</taxon>
        <taxon>Alphaproteobacteria</taxon>
        <taxon>Sphingomonadales</taxon>
        <taxon>Sphingomonadaceae</taxon>
        <taxon>Sphingorhabdus</taxon>
    </lineage>
</organism>
<evidence type="ECO:0000313" key="2">
    <source>
        <dbReference type="EMBL" id="MFC4292400.1"/>
    </source>
</evidence>
<name>A0ABV8RHP8_9SPHN</name>
<dbReference type="RefSeq" id="WP_381423061.1">
    <property type="nucleotide sequence ID" value="NZ_JBHSDH010000013.1"/>
</dbReference>
<dbReference type="EMBL" id="JBHSDH010000013">
    <property type="protein sequence ID" value="MFC4292400.1"/>
    <property type="molecule type" value="Genomic_DNA"/>
</dbReference>
<keyword evidence="1" id="KW-0732">Signal</keyword>
<gene>
    <name evidence="2" type="ORF">ACFOWX_08225</name>
</gene>
<sequence>MHRIFALALFAAFCLLAQPAKADVAMTFYSHDFGSKFPHAFFTVKGKLDSNGKAVDGSYGFTATSVSPAILMGSVKGAVQTPKPSYIAKSNAHFTVRLSDAEYAKVMAMVGRWQALPGKSYNLGKRNCVHFIMDAISIAGLKLNRQTKYKKKPKSFLNEVMSLNPGLSL</sequence>
<dbReference type="Proteomes" id="UP001595887">
    <property type="component" value="Unassembled WGS sequence"/>
</dbReference>
<keyword evidence="3" id="KW-1185">Reference proteome</keyword>
<comment type="caution">
    <text evidence="2">The sequence shown here is derived from an EMBL/GenBank/DDBJ whole genome shotgun (WGS) entry which is preliminary data.</text>
</comment>
<feature type="signal peptide" evidence="1">
    <location>
        <begin position="1"/>
        <end position="22"/>
    </location>
</feature>
<evidence type="ECO:0008006" key="4">
    <source>
        <dbReference type="Google" id="ProtNLM"/>
    </source>
</evidence>
<accession>A0ABV8RHP8</accession>
<evidence type="ECO:0000256" key="1">
    <source>
        <dbReference type="SAM" id="SignalP"/>
    </source>
</evidence>
<reference evidence="3" key="1">
    <citation type="journal article" date="2019" name="Int. J. Syst. Evol. Microbiol.">
        <title>The Global Catalogue of Microorganisms (GCM) 10K type strain sequencing project: providing services to taxonomists for standard genome sequencing and annotation.</title>
        <authorList>
            <consortium name="The Broad Institute Genomics Platform"/>
            <consortium name="The Broad Institute Genome Sequencing Center for Infectious Disease"/>
            <person name="Wu L."/>
            <person name="Ma J."/>
        </authorList>
    </citation>
    <scope>NUCLEOTIDE SEQUENCE [LARGE SCALE GENOMIC DNA]</scope>
    <source>
        <strain evidence="3">CECT 8531</strain>
    </source>
</reference>
<feature type="chain" id="PRO_5046398880" description="DUF4105 domain-containing protein" evidence="1">
    <location>
        <begin position="23"/>
        <end position="169"/>
    </location>
</feature>